<protein>
    <recommendedName>
        <fullName evidence="2">Serine hydrolase domain-containing protein</fullName>
    </recommendedName>
</protein>
<organism evidence="3 4">
    <name type="scientific">Polarella glacialis</name>
    <name type="common">Dinoflagellate</name>
    <dbReference type="NCBI Taxonomy" id="89957"/>
    <lineage>
        <taxon>Eukaryota</taxon>
        <taxon>Sar</taxon>
        <taxon>Alveolata</taxon>
        <taxon>Dinophyceae</taxon>
        <taxon>Suessiales</taxon>
        <taxon>Suessiaceae</taxon>
        <taxon>Polarella</taxon>
    </lineage>
</organism>
<dbReference type="GO" id="GO:0016787">
    <property type="term" value="F:hydrolase activity"/>
    <property type="evidence" value="ECO:0007669"/>
    <property type="project" value="UniProtKB-KW"/>
</dbReference>
<reference evidence="3" key="1">
    <citation type="submission" date="2021-02" db="EMBL/GenBank/DDBJ databases">
        <authorList>
            <person name="Dougan E. K."/>
            <person name="Rhodes N."/>
            <person name="Thang M."/>
            <person name="Chan C."/>
        </authorList>
    </citation>
    <scope>NUCLEOTIDE SEQUENCE</scope>
</reference>
<dbReference type="Gene3D" id="3.40.50.1820">
    <property type="entry name" value="alpha/beta hydrolase"/>
    <property type="match status" value="1"/>
</dbReference>
<evidence type="ECO:0000256" key="1">
    <source>
        <dbReference type="ARBA" id="ARBA00022801"/>
    </source>
</evidence>
<dbReference type="EMBL" id="CAJNNW010025204">
    <property type="protein sequence ID" value="CAE8676194.1"/>
    <property type="molecule type" value="Genomic_DNA"/>
</dbReference>
<comment type="caution">
    <text evidence="3">The sequence shown here is derived from an EMBL/GenBank/DDBJ whole genome shotgun (WGS) entry which is preliminary data.</text>
</comment>
<sequence>VSHNFIDATCLPQTLGCLQKALAAFAERRSGGATGDEALEFLSEGNLDAPSASLLAASLHAPQAIAVLAGSAVETVRHARNALGPEEQAGKGLRLQMLERSISEAWVTCGQALESAAAGLASDAATTSPEVSASTAASLRECIRDAARDAMATVDAIAEHALRPPDDPPEVCYPGRRLRVAVLHGTCSNSQVMEMQLLHLRTVCGDKVEFLFIQGHLPAGPENPQHRLMSTFFPDQLFWQYVTYGPAQGPNFYSGFEQAQETLQQKLRELAPVDGVIGFSQGSNLALHLAGRASIGTGAPLSFVVHLAGTHAETHGYHAFFKEPFSIPSLHVHGRIDKFTKDKGAALAHCYSSPEIIMHSGDHRPLPASQAEASEVASQILAFMESAVSARKGDPDLERPDLVRMDVVFDRFLLTGSGGDMV</sequence>
<feature type="non-terminal residue" evidence="3">
    <location>
        <position position="1"/>
    </location>
</feature>
<accession>A0A813JG82</accession>
<dbReference type="GO" id="GO:0005737">
    <property type="term" value="C:cytoplasm"/>
    <property type="evidence" value="ECO:0007669"/>
    <property type="project" value="TreeGrafter"/>
</dbReference>
<dbReference type="Pfam" id="PF03959">
    <property type="entry name" value="FSH1"/>
    <property type="match status" value="1"/>
</dbReference>
<proteinExistence type="predicted"/>
<dbReference type="InterPro" id="IPR029058">
    <property type="entry name" value="AB_hydrolase_fold"/>
</dbReference>
<evidence type="ECO:0000313" key="4">
    <source>
        <dbReference type="Proteomes" id="UP000626109"/>
    </source>
</evidence>
<dbReference type="Proteomes" id="UP000626109">
    <property type="component" value="Unassembled WGS sequence"/>
</dbReference>
<dbReference type="InterPro" id="IPR005645">
    <property type="entry name" value="FSH-like_dom"/>
</dbReference>
<dbReference type="SUPFAM" id="SSF53474">
    <property type="entry name" value="alpha/beta-Hydrolases"/>
    <property type="match status" value="1"/>
</dbReference>
<evidence type="ECO:0000313" key="3">
    <source>
        <dbReference type="EMBL" id="CAE8676194.1"/>
    </source>
</evidence>
<feature type="domain" description="Serine hydrolase" evidence="2">
    <location>
        <begin position="178"/>
        <end position="370"/>
    </location>
</feature>
<dbReference type="PANTHER" id="PTHR48070:SF6">
    <property type="entry name" value="ESTERASE OVCA2"/>
    <property type="match status" value="1"/>
</dbReference>
<dbReference type="GO" id="GO:0005634">
    <property type="term" value="C:nucleus"/>
    <property type="evidence" value="ECO:0007669"/>
    <property type="project" value="TreeGrafter"/>
</dbReference>
<dbReference type="InterPro" id="IPR050593">
    <property type="entry name" value="LovG"/>
</dbReference>
<keyword evidence="1" id="KW-0378">Hydrolase</keyword>
<dbReference type="AlphaFoldDB" id="A0A813JG82"/>
<dbReference type="PANTHER" id="PTHR48070">
    <property type="entry name" value="ESTERASE OVCA2"/>
    <property type="match status" value="1"/>
</dbReference>
<name>A0A813JG82_POLGL</name>
<gene>
    <name evidence="3" type="ORF">PGLA2088_LOCUS19762</name>
</gene>
<evidence type="ECO:0000259" key="2">
    <source>
        <dbReference type="Pfam" id="PF03959"/>
    </source>
</evidence>